<dbReference type="Proteomes" id="UP000035681">
    <property type="component" value="Unplaced"/>
</dbReference>
<dbReference type="PANTHER" id="PTHR45721">
    <property type="entry name" value="LAMIN DM0-RELATED"/>
    <property type="match status" value="1"/>
</dbReference>
<dbReference type="InterPro" id="IPR018039">
    <property type="entry name" value="IF_conserved"/>
</dbReference>
<feature type="domain" description="LTD" evidence="5">
    <location>
        <begin position="1408"/>
        <end position="1526"/>
    </location>
</feature>
<proteinExistence type="inferred from homology"/>
<feature type="coiled-coil region" evidence="4">
    <location>
        <begin position="1140"/>
        <end position="1195"/>
    </location>
</feature>
<evidence type="ECO:0000256" key="2">
    <source>
        <dbReference type="ARBA" id="ARBA00023054"/>
    </source>
</evidence>
<dbReference type="PANTHER" id="PTHR45721:SF12">
    <property type="entry name" value="INTERMEDIATE FILAMENT PROTEIN IFA-1"/>
    <property type="match status" value="1"/>
</dbReference>
<dbReference type="SUPFAM" id="SSF74853">
    <property type="entry name" value="Lamin A/C globular tail domain"/>
    <property type="match status" value="1"/>
</dbReference>
<dbReference type="WBParaSite" id="TCONS_00017216.p1">
    <property type="protein sequence ID" value="TCONS_00017216.p1"/>
    <property type="gene ID" value="XLOC_011447"/>
</dbReference>
<comment type="similarity">
    <text evidence="3">Belongs to the intermediate filament family.</text>
</comment>
<dbReference type="AlphaFoldDB" id="A0AAF5DTC4"/>
<dbReference type="Pfam" id="PF00038">
    <property type="entry name" value="Filament"/>
    <property type="match status" value="1"/>
</dbReference>
<dbReference type="PROSITE" id="PS51841">
    <property type="entry name" value="LTD"/>
    <property type="match status" value="1"/>
</dbReference>
<dbReference type="GO" id="GO:0005652">
    <property type="term" value="C:nuclear lamina"/>
    <property type="evidence" value="ECO:0007669"/>
    <property type="project" value="TreeGrafter"/>
</dbReference>
<keyword evidence="2 4" id="KW-0175">Coiled coil</keyword>
<evidence type="ECO:0000313" key="7">
    <source>
        <dbReference type="Proteomes" id="UP000035681"/>
    </source>
</evidence>
<name>A0AAF5DTC4_STRER</name>
<dbReference type="GO" id="GO:0005200">
    <property type="term" value="F:structural constituent of cytoskeleton"/>
    <property type="evidence" value="ECO:0007669"/>
    <property type="project" value="TreeGrafter"/>
</dbReference>
<keyword evidence="7" id="KW-1185">Reference proteome</keyword>
<dbReference type="SUPFAM" id="SSF64593">
    <property type="entry name" value="Intermediate filament protein, coiled coil region"/>
    <property type="match status" value="2"/>
</dbReference>
<dbReference type="GO" id="GO:0051664">
    <property type="term" value="P:nuclear pore localization"/>
    <property type="evidence" value="ECO:0007669"/>
    <property type="project" value="TreeGrafter"/>
</dbReference>
<dbReference type="InterPro" id="IPR001322">
    <property type="entry name" value="Lamin_tail_dom"/>
</dbReference>
<sequence>HYLYIYLFQMKSDQLCTLIISYGDPADDSKQFTTAHSFYGTDPNEYPQTRRLIHNASLLPCITQGATDADLTVIRKGRQPTDHLNVKTITNYKSIKKENGIVKEVDKKQPKMNVHEVTVKYEGYYPNKSKNYINVIHDNVKSNKIKDIISPNYKQLSRTTFDYTSKSSELVDIPPVPKSMPPRDNIIKPKIIYTTFDDKKSKDEKQKLKKDLDYVNVPKVTHFGIYDDSYTGNYYNNSYESLHEYSRSKSSPPYSKKDMTDKIKDFKYQEQYDLSDKSISPVMSTYEQIEMAKKIQKEMETWKFRNGKPVVKETHIDDDDSIYGKSSGRHGLDNREVSYIDSAYESTKGEYYVPNIVTSPKIVTTFEATPAYAIPDDNSIKSCTKCFKTNKPEIVTTRKEPFSSTHQLRTHETIISETIETEHRIIKSIKCDKDDKAYAEPAIVRNGEKKYNNMNESTIQCHHFKDDIKEKYHSSKDMYKETYSAISKTSKIKDSSFKKHNPYEVTNIVNLEKSKISRPIYDSNESYSSTKLIKTVKATKQSDDKIKKITKPIENVITKDLNLKKKQKFDNNLKNEESISIIVKEPQITSTRINKNLSQPKKENKKIIKNTIVEEYINDKIYIYRKEKKPYYEENKEEKTIEKLHEIQPIPLIKKPIEIKNISNDETKEKKEFIIHRQDITETNRSKLIEPSPIIPILTIPNITQTDGNKIEEKISSSKSKSIDDTSSLIIKKTIETSTNDLTISKDKKVKKPSAIIQIPASTIVPHFEDKKQPVIIKSITKDEGTNTDMIIEKPRTRSPSPEWRYETDEYIDTTKIIEEKKKTKSVNTETSAISSDSKEKIKKVFDKLVKNKNNMISQHISKTSKISSETTSSVTEIRGSTSELWRNAEIHQKNIEFNNNGIGYDKTIITGEGQHSSHNNVHNVSVMSVSSNESSKYKSTTNNMFIEETPKHNHSSSISSNMHSTYKSAISPRVGIEAVKNPAPSSNTGFSKVFVETHKYSAGMSSMSQSTANRIRDDREREKKEMSILNDRLASYIEKVRFLGAQNRKLKADLDLLRSRCGKESYSIKEMYEKEIYEARELCFSTNKERDELEKTIHSLLSEIRMFRDKYDDVKNAREIDRETINKLIEQLCEMEGEIKSVRQQIENLNYDVVDLKKENALLLQEIQKTRNDIDQETLNKIDYQNQVQTLLEEIRFITEANEQEIIDLQNMAYRDTTAETRECFKQELSSAINDIREEHNQICEAQRTEMESWYRIKVQEIHTKTATKELEQSYCKEEVRKLRSQCIDIRGRLSELESRNAILEKQAEDLRCQMSDEARSYEAQIADRDNQINKMKNEANTLMIELQLLLDKKATLDAEIAIYKSLLDGEANRVGLSQLTDRVKGYTFSKETVIDQKRVVKGEHTSRSGFQRSAKGNVSIIEASLNGNVITIENSNRSKAENIGNWQLKRLIGGPHPREITYTFPKDFILHPLKTVKIYARNEGVHNPPDSIVTNEETFGTGAHVQTFLYNANGEERATFMQKSNIAF</sequence>
<dbReference type="FunFam" id="1.20.5.170:FF:000058">
    <property type="entry name" value="Intermediate filament protein B"/>
    <property type="match status" value="1"/>
</dbReference>
<dbReference type="InterPro" id="IPR039008">
    <property type="entry name" value="IF_rod_dom"/>
</dbReference>
<keyword evidence="1 3" id="KW-0403">Intermediate filament</keyword>
<dbReference type="GO" id="GO:0090435">
    <property type="term" value="P:protein localization to nuclear envelope"/>
    <property type="evidence" value="ECO:0007669"/>
    <property type="project" value="TreeGrafter"/>
</dbReference>
<dbReference type="GO" id="GO:0031507">
    <property type="term" value="P:heterochromatin formation"/>
    <property type="evidence" value="ECO:0007669"/>
    <property type="project" value="TreeGrafter"/>
</dbReference>
<feature type="domain" description="IF rod" evidence="6">
    <location>
        <begin position="1023"/>
        <end position="1376"/>
    </location>
</feature>
<dbReference type="GO" id="GO:0005882">
    <property type="term" value="C:intermediate filament"/>
    <property type="evidence" value="ECO:0007669"/>
    <property type="project" value="UniProtKB-KW"/>
</dbReference>
<dbReference type="Gene3D" id="1.20.5.170">
    <property type="match status" value="1"/>
</dbReference>
<dbReference type="GO" id="GO:0007097">
    <property type="term" value="P:nuclear migration"/>
    <property type="evidence" value="ECO:0007669"/>
    <property type="project" value="TreeGrafter"/>
</dbReference>
<accession>A0AAF5DTC4</accession>
<feature type="coiled-coil region" evidence="4">
    <location>
        <begin position="1013"/>
        <end position="1040"/>
    </location>
</feature>
<protein>
    <submittedName>
        <fullName evidence="8">Intermediate filament tail domain-containing protein</fullName>
    </submittedName>
</protein>
<dbReference type="PROSITE" id="PS51842">
    <property type="entry name" value="IF_ROD_2"/>
    <property type="match status" value="1"/>
</dbReference>
<evidence type="ECO:0000259" key="5">
    <source>
        <dbReference type="PROSITE" id="PS51841"/>
    </source>
</evidence>
<dbReference type="InterPro" id="IPR036415">
    <property type="entry name" value="Lamin_tail_dom_sf"/>
</dbReference>
<dbReference type="SMART" id="SM01391">
    <property type="entry name" value="Filament"/>
    <property type="match status" value="1"/>
</dbReference>
<reference evidence="8" key="1">
    <citation type="submission" date="2024-02" db="UniProtKB">
        <authorList>
            <consortium name="WormBaseParasite"/>
        </authorList>
    </citation>
    <scope>IDENTIFICATION</scope>
</reference>
<evidence type="ECO:0000256" key="1">
    <source>
        <dbReference type="ARBA" id="ARBA00022754"/>
    </source>
</evidence>
<organism evidence="7 8">
    <name type="scientific">Strongyloides stercoralis</name>
    <name type="common">Threadworm</name>
    <dbReference type="NCBI Taxonomy" id="6248"/>
    <lineage>
        <taxon>Eukaryota</taxon>
        <taxon>Metazoa</taxon>
        <taxon>Ecdysozoa</taxon>
        <taxon>Nematoda</taxon>
        <taxon>Chromadorea</taxon>
        <taxon>Rhabditida</taxon>
        <taxon>Tylenchina</taxon>
        <taxon>Panagrolaimomorpha</taxon>
        <taxon>Strongyloidoidea</taxon>
        <taxon>Strongyloididae</taxon>
        <taxon>Strongyloides</taxon>
    </lineage>
</organism>
<dbReference type="GO" id="GO:0006998">
    <property type="term" value="P:nuclear envelope organization"/>
    <property type="evidence" value="ECO:0007669"/>
    <property type="project" value="TreeGrafter"/>
</dbReference>
<feature type="coiled-coil region" evidence="4">
    <location>
        <begin position="1281"/>
        <end position="1354"/>
    </location>
</feature>
<evidence type="ECO:0000256" key="3">
    <source>
        <dbReference type="RuleBase" id="RU000685"/>
    </source>
</evidence>
<dbReference type="Gene3D" id="1.20.5.500">
    <property type="entry name" value="Single helix bin"/>
    <property type="match status" value="1"/>
</dbReference>
<dbReference type="Gene3D" id="1.20.5.1160">
    <property type="entry name" value="Vasodilator-stimulated phosphoprotein"/>
    <property type="match status" value="1"/>
</dbReference>
<dbReference type="Gene3D" id="2.60.40.1260">
    <property type="entry name" value="Lamin Tail domain"/>
    <property type="match status" value="1"/>
</dbReference>
<dbReference type="PROSITE" id="PS00226">
    <property type="entry name" value="IF_ROD_1"/>
    <property type="match status" value="1"/>
</dbReference>
<evidence type="ECO:0000313" key="8">
    <source>
        <dbReference type="WBParaSite" id="TCONS_00017216.p1"/>
    </source>
</evidence>
<evidence type="ECO:0000256" key="4">
    <source>
        <dbReference type="SAM" id="Coils"/>
    </source>
</evidence>
<evidence type="ECO:0000259" key="6">
    <source>
        <dbReference type="PROSITE" id="PS51842"/>
    </source>
</evidence>